<dbReference type="EMBL" id="GBXM01063241">
    <property type="protein sequence ID" value="JAH45336.1"/>
    <property type="molecule type" value="Transcribed_RNA"/>
</dbReference>
<name>A0A0E9SVM9_ANGAN</name>
<organism evidence="1">
    <name type="scientific">Anguilla anguilla</name>
    <name type="common">European freshwater eel</name>
    <name type="synonym">Muraena anguilla</name>
    <dbReference type="NCBI Taxonomy" id="7936"/>
    <lineage>
        <taxon>Eukaryota</taxon>
        <taxon>Metazoa</taxon>
        <taxon>Chordata</taxon>
        <taxon>Craniata</taxon>
        <taxon>Vertebrata</taxon>
        <taxon>Euteleostomi</taxon>
        <taxon>Actinopterygii</taxon>
        <taxon>Neopterygii</taxon>
        <taxon>Teleostei</taxon>
        <taxon>Anguilliformes</taxon>
        <taxon>Anguillidae</taxon>
        <taxon>Anguilla</taxon>
    </lineage>
</organism>
<reference evidence="1" key="2">
    <citation type="journal article" date="2015" name="Fish Shellfish Immunol.">
        <title>Early steps in the European eel (Anguilla anguilla)-Vibrio vulnificus interaction in the gills: Role of the RtxA13 toxin.</title>
        <authorList>
            <person name="Callol A."/>
            <person name="Pajuelo D."/>
            <person name="Ebbesson L."/>
            <person name="Teles M."/>
            <person name="MacKenzie S."/>
            <person name="Amaro C."/>
        </authorList>
    </citation>
    <scope>NUCLEOTIDE SEQUENCE</scope>
</reference>
<proteinExistence type="predicted"/>
<evidence type="ECO:0000313" key="1">
    <source>
        <dbReference type="EMBL" id="JAH45336.1"/>
    </source>
</evidence>
<dbReference type="AlphaFoldDB" id="A0A0E9SVM9"/>
<sequence>MFLHKIVNGSTGNGGTAIRQCSVVVWELDLQLKGCRSDFKVGHCFCKCT</sequence>
<protein>
    <submittedName>
        <fullName evidence="1">Uncharacterized protein</fullName>
    </submittedName>
</protein>
<reference evidence="1" key="1">
    <citation type="submission" date="2014-11" db="EMBL/GenBank/DDBJ databases">
        <authorList>
            <person name="Amaro Gonzalez C."/>
        </authorList>
    </citation>
    <scope>NUCLEOTIDE SEQUENCE</scope>
</reference>
<accession>A0A0E9SVM9</accession>